<dbReference type="SUPFAM" id="SSF53850">
    <property type="entry name" value="Periplasmic binding protein-like II"/>
    <property type="match status" value="1"/>
</dbReference>
<sequence>MHGVRRLLLSGLAALCVAGPAAAVDTFDLVSDTQFRVCADPANMPFSNEAGEGFENAIAELLASKLGKPVAYTWFPQSLGFVRRTLAENRCDVIMGFAQGHELVLNTNHYYVSAYSFVTRADSNLADVDHIGDPRLQGRRLGLIAGSPPADHAARHGLVRGAKGYRLMVDTRNQNVADQVLDDIESGEIDGAFMWGPIAGWKAMQAKTPMVVTPLLKEEGAPRLFFRVTLGVRMGEDGWKRELNSLLRRNKDEIDAILSSYGVPLVDDFGRTGAGAVQ</sequence>
<dbReference type="InterPro" id="IPR022448">
    <property type="entry name" value="Quinoprotein_dehydrogenase"/>
</dbReference>
<dbReference type="AlphaFoldDB" id="A0A1H4GE69"/>
<keyword evidence="5" id="KW-1185">Reference proteome</keyword>
<feature type="signal peptide" evidence="2">
    <location>
        <begin position="1"/>
        <end position="23"/>
    </location>
</feature>
<organism evidence="4 5">
    <name type="scientific">Rubrimonas cliftonensis</name>
    <dbReference type="NCBI Taxonomy" id="89524"/>
    <lineage>
        <taxon>Bacteria</taxon>
        <taxon>Pseudomonadati</taxon>
        <taxon>Pseudomonadota</taxon>
        <taxon>Alphaproteobacteria</taxon>
        <taxon>Rhodobacterales</taxon>
        <taxon>Paracoccaceae</taxon>
        <taxon>Rubrimonas</taxon>
    </lineage>
</organism>
<dbReference type="STRING" id="89524.SAMN05444370_1596"/>
<evidence type="ECO:0000313" key="5">
    <source>
        <dbReference type="Proteomes" id="UP000198703"/>
    </source>
</evidence>
<gene>
    <name evidence="4" type="ORF">SAMN05444370_1596</name>
</gene>
<dbReference type="Gene3D" id="3.40.190.10">
    <property type="entry name" value="Periplasmic binding protein-like II"/>
    <property type="match status" value="2"/>
</dbReference>
<dbReference type="NCBIfam" id="TIGR03871">
    <property type="entry name" value="ABC_peri_MoxJ_2"/>
    <property type="match status" value="1"/>
</dbReference>
<dbReference type="EMBL" id="FNQM01000059">
    <property type="protein sequence ID" value="SEB07923.1"/>
    <property type="molecule type" value="Genomic_DNA"/>
</dbReference>
<evidence type="ECO:0000256" key="2">
    <source>
        <dbReference type="SAM" id="SignalP"/>
    </source>
</evidence>
<dbReference type="OrthoDB" id="176845at2"/>
<feature type="domain" description="Solute-binding protein family 3/N-terminal" evidence="3">
    <location>
        <begin position="34"/>
        <end position="265"/>
    </location>
</feature>
<dbReference type="RefSeq" id="WP_093257061.1">
    <property type="nucleotide sequence ID" value="NZ_FNQM01000059.1"/>
</dbReference>
<evidence type="ECO:0000256" key="1">
    <source>
        <dbReference type="ARBA" id="ARBA00022729"/>
    </source>
</evidence>
<name>A0A1H4GE69_9RHOB</name>
<reference evidence="4 5" key="1">
    <citation type="submission" date="2016-10" db="EMBL/GenBank/DDBJ databases">
        <authorList>
            <person name="de Groot N.N."/>
        </authorList>
    </citation>
    <scope>NUCLEOTIDE SEQUENCE [LARGE SCALE GENOMIC DNA]</scope>
    <source>
        <strain evidence="4 5">DSM 15345</strain>
    </source>
</reference>
<proteinExistence type="predicted"/>
<keyword evidence="1 2" id="KW-0732">Signal</keyword>
<dbReference type="InterPro" id="IPR001638">
    <property type="entry name" value="Solute-binding_3/MltF_N"/>
</dbReference>
<accession>A0A1H4GE69</accession>
<dbReference type="PANTHER" id="PTHR35936">
    <property type="entry name" value="MEMBRANE-BOUND LYTIC MUREIN TRANSGLYCOSYLASE F"/>
    <property type="match status" value="1"/>
</dbReference>
<dbReference type="Proteomes" id="UP000198703">
    <property type="component" value="Unassembled WGS sequence"/>
</dbReference>
<dbReference type="PANTHER" id="PTHR35936:SF17">
    <property type="entry name" value="ARGININE-BINDING EXTRACELLULAR PROTEIN ARTP"/>
    <property type="match status" value="1"/>
</dbReference>
<protein>
    <submittedName>
        <fullName evidence="4">Amino acid ABC transporter substrate-binding protein, PAAT family</fullName>
    </submittedName>
</protein>
<dbReference type="SMART" id="SM00062">
    <property type="entry name" value="PBPb"/>
    <property type="match status" value="1"/>
</dbReference>
<feature type="chain" id="PRO_5011524699" evidence="2">
    <location>
        <begin position="24"/>
        <end position="278"/>
    </location>
</feature>
<evidence type="ECO:0000259" key="3">
    <source>
        <dbReference type="SMART" id="SM00062"/>
    </source>
</evidence>
<evidence type="ECO:0000313" key="4">
    <source>
        <dbReference type="EMBL" id="SEB07923.1"/>
    </source>
</evidence>